<dbReference type="HOGENOM" id="CLU_048111_3_3_5"/>
<dbReference type="CDD" id="cd05379">
    <property type="entry name" value="CAP_bacterial"/>
    <property type="match status" value="1"/>
</dbReference>
<name>M9R4J8_9RHOB</name>
<dbReference type="PANTHER" id="PTHR31157">
    <property type="entry name" value="SCP DOMAIN-CONTAINING PROTEIN"/>
    <property type="match status" value="1"/>
</dbReference>
<evidence type="ECO:0000313" key="4">
    <source>
        <dbReference type="Proteomes" id="UP000005307"/>
    </source>
</evidence>
<dbReference type="RefSeq" id="WP_015499177.1">
    <property type="nucleotide sequence ID" value="NC_020911.1"/>
</dbReference>
<dbReference type="KEGG" id="oat:OAN307_c14660"/>
<dbReference type="STRING" id="391626.OAN307_c14660"/>
<keyword evidence="4" id="KW-1185">Reference proteome</keyword>
<evidence type="ECO:0000313" key="3">
    <source>
        <dbReference type="EMBL" id="AGI67142.1"/>
    </source>
</evidence>
<dbReference type="EMBL" id="CP003740">
    <property type="protein sequence ID" value="AGI67142.1"/>
    <property type="molecule type" value="Genomic_DNA"/>
</dbReference>
<gene>
    <name evidence="3" type="ORF">OAN307_c14660</name>
</gene>
<keyword evidence="1" id="KW-0732">Signal</keyword>
<feature type="domain" description="SCP" evidence="2">
    <location>
        <begin position="51"/>
        <end position="154"/>
    </location>
</feature>
<dbReference type="PROSITE" id="PS51257">
    <property type="entry name" value="PROKAR_LIPOPROTEIN"/>
    <property type="match status" value="1"/>
</dbReference>
<dbReference type="Gene3D" id="3.40.33.10">
    <property type="entry name" value="CAP"/>
    <property type="match status" value="1"/>
</dbReference>
<dbReference type="eggNOG" id="COG2340">
    <property type="taxonomic scope" value="Bacteria"/>
</dbReference>
<reference evidence="3 4" key="1">
    <citation type="journal article" date="2013" name="PLoS ONE">
        <title>Poles Apart: Arctic and Antarctic Octadecabacter strains Share High Genome Plasticity and a New Type of Xanthorhodopsin.</title>
        <authorList>
            <person name="Vollmers J."/>
            <person name="Voget S."/>
            <person name="Dietrich S."/>
            <person name="Gollnow K."/>
            <person name="Smits M."/>
            <person name="Meyer K."/>
            <person name="Brinkhoff T."/>
            <person name="Simon M."/>
            <person name="Daniel R."/>
        </authorList>
    </citation>
    <scope>NUCLEOTIDE SEQUENCE [LARGE SCALE GENOMIC DNA]</scope>
    <source>
        <strain evidence="3 4">307</strain>
    </source>
</reference>
<feature type="chain" id="PRO_5004102008" description="SCP domain-containing protein" evidence="1">
    <location>
        <begin position="19"/>
        <end position="165"/>
    </location>
</feature>
<dbReference type="Pfam" id="PF00188">
    <property type="entry name" value="CAP"/>
    <property type="match status" value="1"/>
</dbReference>
<feature type="signal peptide" evidence="1">
    <location>
        <begin position="1"/>
        <end position="18"/>
    </location>
</feature>
<dbReference type="InterPro" id="IPR014044">
    <property type="entry name" value="CAP_dom"/>
</dbReference>
<dbReference type="AlphaFoldDB" id="M9R4J8"/>
<sequence length="165" mass="17664">MMQILKMVAIGAIVLAFAGCQETQSQAVQVANQGLAQMMAASQITDTIGMLLNGERSARGLSLVRPSAQLARVALGHAQDMEQRDFFSHVSSNGRTLAARARAAGYGFCFIAENIAQGQDTVAEVHVEWMNSQGHRDNNLSPNVTEFGIALVDDSWVLVLGKDGC</sequence>
<dbReference type="SUPFAM" id="SSF55797">
    <property type="entry name" value="PR-1-like"/>
    <property type="match status" value="1"/>
</dbReference>
<organism evidence="3 4">
    <name type="scientific">Octadecabacter antarcticus 307</name>
    <dbReference type="NCBI Taxonomy" id="391626"/>
    <lineage>
        <taxon>Bacteria</taxon>
        <taxon>Pseudomonadati</taxon>
        <taxon>Pseudomonadota</taxon>
        <taxon>Alphaproteobacteria</taxon>
        <taxon>Rhodobacterales</taxon>
        <taxon>Roseobacteraceae</taxon>
        <taxon>Octadecabacter</taxon>
    </lineage>
</organism>
<evidence type="ECO:0000256" key="1">
    <source>
        <dbReference type="SAM" id="SignalP"/>
    </source>
</evidence>
<accession>M9R4J8</accession>
<protein>
    <recommendedName>
        <fullName evidence="2">SCP domain-containing protein</fullName>
    </recommendedName>
</protein>
<evidence type="ECO:0000259" key="2">
    <source>
        <dbReference type="Pfam" id="PF00188"/>
    </source>
</evidence>
<dbReference type="PANTHER" id="PTHR31157:SF1">
    <property type="entry name" value="SCP DOMAIN-CONTAINING PROTEIN"/>
    <property type="match status" value="1"/>
</dbReference>
<proteinExistence type="predicted"/>
<dbReference type="Proteomes" id="UP000005307">
    <property type="component" value="Chromosome"/>
</dbReference>
<dbReference type="InterPro" id="IPR035940">
    <property type="entry name" value="CAP_sf"/>
</dbReference>